<gene>
    <name evidence="2" type="ORF">ISF26_17900</name>
</gene>
<evidence type="ECO:0000313" key="2">
    <source>
        <dbReference type="EMBL" id="UFP93641.1"/>
    </source>
</evidence>
<accession>A0ABY3PJ36</accession>
<dbReference type="Proteomes" id="UP001054846">
    <property type="component" value="Chromosome"/>
</dbReference>
<feature type="coiled-coil region" evidence="1">
    <location>
        <begin position="52"/>
        <end position="79"/>
    </location>
</feature>
<protein>
    <submittedName>
        <fullName evidence="2">Uncharacterized protein</fullName>
    </submittedName>
</protein>
<dbReference type="EMBL" id="CP063845">
    <property type="protein sequence ID" value="UFP93641.1"/>
    <property type="molecule type" value="Genomic_DNA"/>
</dbReference>
<keyword evidence="1" id="KW-0175">Coiled coil</keyword>
<proteinExistence type="predicted"/>
<evidence type="ECO:0000256" key="1">
    <source>
        <dbReference type="SAM" id="Coils"/>
    </source>
</evidence>
<sequence>MSTERLDRIEQSLERLTGITNRFIDSAIGRFAQHEEMLLRHDRNIQEVTAVVVELRQLNRRVEAVLEALQAANRRQEAINDYLIRRQQEQGG</sequence>
<reference evidence="2 3" key="1">
    <citation type="journal article" date="2021" name="Genome Biol. Evol.">
        <title>Complete Genome Sequencing of a Novel Gloeobacter Species from a Waterfall Cave in Mexico.</title>
        <authorList>
            <person name="Saw J.H."/>
            <person name="Cardona T."/>
            <person name="Montejano G."/>
        </authorList>
    </citation>
    <scope>NUCLEOTIDE SEQUENCE [LARGE SCALE GENOMIC DNA]</scope>
    <source>
        <strain evidence="2">MG652769</strain>
    </source>
</reference>
<name>A0ABY3PJ36_9CYAN</name>
<organism evidence="2 3">
    <name type="scientific">Gloeobacter morelensis MG652769</name>
    <dbReference type="NCBI Taxonomy" id="2781736"/>
    <lineage>
        <taxon>Bacteria</taxon>
        <taxon>Bacillati</taxon>
        <taxon>Cyanobacteriota</taxon>
        <taxon>Cyanophyceae</taxon>
        <taxon>Gloeobacterales</taxon>
        <taxon>Gloeobacteraceae</taxon>
        <taxon>Gloeobacter</taxon>
        <taxon>Gloeobacter morelensis</taxon>
    </lineage>
</organism>
<evidence type="ECO:0000313" key="3">
    <source>
        <dbReference type="Proteomes" id="UP001054846"/>
    </source>
</evidence>
<keyword evidence="3" id="KW-1185">Reference proteome</keyword>
<dbReference type="RefSeq" id="WP_230840691.1">
    <property type="nucleotide sequence ID" value="NZ_CP063845.1"/>
</dbReference>